<evidence type="ECO:0000259" key="16">
    <source>
        <dbReference type="Pfam" id="PF02706"/>
    </source>
</evidence>
<keyword evidence="12" id="KW-0472">Membrane</keyword>
<evidence type="ECO:0000256" key="11">
    <source>
        <dbReference type="ARBA" id="ARBA00022989"/>
    </source>
</evidence>
<sequence length="751" mass="82838">MTQENSMISQNPLVNKPQDDDFDIQSYLGLVRRHWLGFTLTFSSVLALSGLYAVTRVPVYEANGLIWIQKQNQASALIGIQGVPGGDLSSVAGNPLNTQIAIFQTDDVLEKAAKLFSIDSTDISRSATASQLGSGMSVSQVPRTDLLNVSFRSPDQEVAVKAVDNLMSSFIANSIRLSRVQKTAAREFIQSQLPNAEKNLIENLNKLTSFKQDFNIVSLDAQTGSLIEELATLQQSIQTTQVQLVGLQNTQVGLESLLGVSPAKANQLKLLAESAGIQASVVELQKTEAELTALTSRYRQNHPEVLSLKRQRDAQSNALQNQISELLGNQEYPVNQSPTQIQLGSSTISLLTQVVTNEFQIKSLMKQVDLLKSKIDEKNKVVEQLPSLQRRLLQLQLEYDVSSARYSALLKSLQDAQLSENQDVGNAVIVQRSKVNRTPVSVDPKRIIFLGGLFGLVIGFGVAFLLEQLDNSVHSENEIQEIFASMPILATIPILYESDKKVSPPSGQEFENSGKLVVRDDPRLPASESFRMLLANIKFSNSDGNLKVITITSSMQGEGKSTITANLGLSMTEIGYRVAIIDCDLRRPAQHHCWQIPNQIGLSNILVEDLPYQKFMHHENSNLDIITSGLTPPNPITIINSSSFLSFVNELRLAYDYVLIDSPPLNAAADALFLGKISDCILLIARPDKLIRPSAQRAKDMLSQSGQNIIGLVVNGVRQSQAHYYYYYHSDSDKKPYENGFIDKVLNLIKN</sequence>
<comment type="catalytic activity">
    <reaction evidence="14">
        <text>L-tyrosyl-[protein] + ATP = O-phospho-L-tyrosyl-[protein] + ADP + H(+)</text>
        <dbReference type="Rhea" id="RHEA:10596"/>
        <dbReference type="Rhea" id="RHEA-COMP:10136"/>
        <dbReference type="Rhea" id="RHEA-COMP:20101"/>
        <dbReference type="ChEBI" id="CHEBI:15378"/>
        <dbReference type="ChEBI" id="CHEBI:30616"/>
        <dbReference type="ChEBI" id="CHEBI:46858"/>
        <dbReference type="ChEBI" id="CHEBI:61978"/>
        <dbReference type="ChEBI" id="CHEBI:456216"/>
        <dbReference type="EC" id="2.7.10.2"/>
    </reaction>
</comment>
<dbReference type="AlphaFoldDB" id="A0AAE4JWT4"/>
<accession>A0AAE4JWT4</accession>
<keyword evidence="5" id="KW-1003">Cell membrane</keyword>
<dbReference type="EMBL" id="JAVMIP010000001">
    <property type="protein sequence ID" value="MDS3859259.1"/>
    <property type="molecule type" value="Genomic_DNA"/>
</dbReference>
<feature type="domain" description="Tyrosine-protein kinase G-rich" evidence="17">
    <location>
        <begin position="388"/>
        <end position="465"/>
    </location>
</feature>
<dbReference type="Pfam" id="PF02706">
    <property type="entry name" value="Wzz"/>
    <property type="match status" value="1"/>
</dbReference>
<dbReference type="GO" id="GO:0005524">
    <property type="term" value="F:ATP binding"/>
    <property type="evidence" value="ECO:0007669"/>
    <property type="project" value="UniProtKB-KW"/>
</dbReference>
<reference evidence="19" key="1">
    <citation type="submission" date="2023-07" db="EMBL/GenBank/DDBJ databases">
        <authorList>
            <person name="Luz R."/>
            <person name="Cordeiro R."/>
            <person name="Fonseca A."/>
            <person name="Goncalves V."/>
        </authorList>
    </citation>
    <scope>NUCLEOTIDE SEQUENCE [LARGE SCALE GENOMIC DNA]</scope>
    <source>
        <strain evidence="19">BACA0444</strain>
    </source>
</reference>
<dbReference type="Pfam" id="PF13807">
    <property type="entry name" value="GNVR"/>
    <property type="match status" value="1"/>
</dbReference>
<dbReference type="EC" id="2.7.10.2" evidence="4"/>
<protein>
    <recommendedName>
        <fullName evidence="4">non-specific protein-tyrosine kinase</fullName>
        <ecNumber evidence="4">2.7.10.2</ecNumber>
    </recommendedName>
</protein>
<dbReference type="Gene3D" id="3.40.50.300">
    <property type="entry name" value="P-loop containing nucleotide triphosphate hydrolases"/>
    <property type="match status" value="1"/>
</dbReference>
<dbReference type="InterPro" id="IPR027417">
    <property type="entry name" value="P-loop_NTPase"/>
</dbReference>
<evidence type="ECO:0000256" key="9">
    <source>
        <dbReference type="ARBA" id="ARBA00022777"/>
    </source>
</evidence>
<evidence type="ECO:0000256" key="10">
    <source>
        <dbReference type="ARBA" id="ARBA00022840"/>
    </source>
</evidence>
<feature type="domain" description="Polysaccharide chain length determinant N-terminal" evidence="16">
    <location>
        <begin position="20"/>
        <end position="113"/>
    </location>
</feature>
<keyword evidence="8" id="KW-0547">Nucleotide-binding</keyword>
<comment type="similarity">
    <text evidence="3">Belongs to the CpsD/CapB family.</text>
</comment>
<evidence type="ECO:0000256" key="4">
    <source>
        <dbReference type="ARBA" id="ARBA00011903"/>
    </source>
</evidence>
<dbReference type="InterPro" id="IPR033756">
    <property type="entry name" value="YlxH/NBP35"/>
</dbReference>
<evidence type="ECO:0000256" key="8">
    <source>
        <dbReference type="ARBA" id="ARBA00022741"/>
    </source>
</evidence>
<dbReference type="GO" id="GO:0004715">
    <property type="term" value="F:non-membrane spanning protein tyrosine kinase activity"/>
    <property type="evidence" value="ECO:0007669"/>
    <property type="project" value="UniProtKB-EC"/>
</dbReference>
<keyword evidence="9" id="KW-0418">Kinase</keyword>
<keyword evidence="7" id="KW-0812">Transmembrane</keyword>
<evidence type="ECO:0000256" key="15">
    <source>
        <dbReference type="SAM" id="Coils"/>
    </source>
</evidence>
<evidence type="ECO:0000256" key="12">
    <source>
        <dbReference type="ARBA" id="ARBA00023136"/>
    </source>
</evidence>
<proteinExistence type="inferred from homology"/>
<keyword evidence="13" id="KW-0829">Tyrosine-protein kinase</keyword>
<dbReference type="FunFam" id="3.40.50.300:FF:000527">
    <property type="entry name" value="Tyrosine-protein kinase etk"/>
    <property type="match status" value="1"/>
</dbReference>
<dbReference type="Pfam" id="PF10609">
    <property type="entry name" value="ParA"/>
    <property type="match status" value="1"/>
</dbReference>
<evidence type="ECO:0000256" key="7">
    <source>
        <dbReference type="ARBA" id="ARBA00022692"/>
    </source>
</evidence>
<evidence type="ECO:0000256" key="13">
    <source>
        <dbReference type="ARBA" id="ARBA00023137"/>
    </source>
</evidence>
<evidence type="ECO:0000259" key="17">
    <source>
        <dbReference type="Pfam" id="PF13807"/>
    </source>
</evidence>
<dbReference type="NCBIfam" id="TIGR01007">
    <property type="entry name" value="eps_fam"/>
    <property type="match status" value="1"/>
</dbReference>
<dbReference type="CDD" id="cd05387">
    <property type="entry name" value="BY-kinase"/>
    <property type="match status" value="1"/>
</dbReference>
<dbReference type="GO" id="GO:0005886">
    <property type="term" value="C:plasma membrane"/>
    <property type="evidence" value="ECO:0007669"/>
    <property type="project" value="UniProtKB-SubCell"/>
</dbReference>
<dbReference type="InterPro" id="IPR032807">
    <property type="entry name" value="GNVR"/>
</dbReference>
<evidence type="ECO:0000313" key="18">
    <source>
        <dbReference type="EMBL" id="MDS3859259.1"/>
    </source>
</evidence>
<dbReference type="PANTHER" id="PTHR32309">
    <property type="entry name" value="TYROSINE-PROTEIN KINASE"/>
    <property type="match status" value="1"/>
</dbReference>
<dbReference type="PANTHER" id="PTHR32309:SF13">
    <property type="entry name" value="FERRIC ENTEROBACTIN TRANSPORT PROTEIN FEPE"/>
    <property type="match status" value="1"/>
</dbReference>
<keyword evidence="10" id="KW-0067">ATP-binding</keyword>
<dbReference type="InterPro" id="IPR005702">
    <property type="entry name" value="Wzc-like_C"/>
</dbReference>
<feature type="coiled-coil region" evidence="15">
    <location>
        <begin position="361"/>
        <end position="398"/>
    </location>
</feature>
<dbReference type="InterPro" id="IPR003856">
    <property type="entry name" value="LPS_length_determ_N"/>
</dbReference>
<evidence type="ECO:0000256" key="14">
    <source>
        <dbReference type="ARBA" id="ARBA00051245"/>
    </source>
</evidence>
<evidence type="ECO:0000256" key="3">
    <source>
        <dbReference type="ARBA" id="ARBA00007316"/>
    </source>
</evidence>
<name>A0AAE4JWT4_9CYAN</name>
<keyword evidence="11" id="KW-1133">Transmembrane helix</keyword>
<comment type="similarity">
    <text evidence="2">Belongs to the CpsC/CapA family.</text>
</comment>
<dbReference type="GO" id="GO:0042802">
    <property type="term" value="F:identical protein binding"/>
    <property type="evidence" value="ECO:0007669"/>
    <property type="project" value="UniProtKB-ARBA"/>
</dbReference>
<comment type="subcellular location">
    <subcellularLocation>
        <location evidence="1">Cell membrane</location>
        <topology evidence="1">Multi-pass membrane protein</topology>
    </subcellularLocation>
</comment>
<organism evidence="18 19">
    <name type="scientific">Pseudocalidococcus azoricus BACA0444</name>
    <dbReference type="NCBI Taxonomy" id="2918990"/>
    <lineage>
        <taxon>Bacteria</taxon>
        <taxon>Bacillati</taxon>
        <taxon>Cyanobacteriota</taxon>
        <taxon>Cyanophyceae</taxon>
        <taxon>Acaryochloridales</taxon>
        <taxon>Thermosynechococcaceae</taxon>
        <taxon>Pseudocalidococcus</taxon>
        <taxon>Pseudocalidococcus azoricus</taxon>
    </lineage>
</organism>
<evidence type="ECO:0000256" key="1">
    <source>
        <dbReference type="ARBA" id="ARBA00004651"/>
    </source>
</evidence>
<gene>
    <name evidence="18" type="ORF">RIF25_00420</name>
</gene>
<evidence type="ECO:0000256" key="2">
    <source>
        <dbReference type="ARBA" id="ARBA00006683"/>
    </source>
</evidence>
<dbReference type="Proteomes" id="UP001268256">
    <property type="component" value="Unassembled WGS sequence"/>
</dbReference>
<dbReference type="RefSeq" id="WP_322876596.1">
    <property type="nucleotide sequence ID" value="NZ_JAVMIP010000001.1"/>
</dbReference>
<evidence type="ECO:0000256" key="5">
    <source>
        <dbReference type="ARBA" id="ARBA00022475"/>
    </source>
</evidence>
<keyword evidence="15" id="KW-0175">Coiled coil</keyword>
<dbReference type="InterPro" id="IPR050445">
    <property type="entry name" value="Bact_polysacc_biosynth/exp"/>
</dbReference>
<evidence type="ECO:0000313" key="19">
    <source>
        <dbReference type="Proteomes" id="UP001268256"/>
    </source>
</evidence>
<keyword evidence="19" id="KW-1185">Reference proteome</keyword>
<comment type="caution">
    <text evidence="18">The sequence shown here is derived from an EMBL/GenBank/DDBJ whole genome shotgun (WGS) entry which is preliminary data.</text>
</comment>
<keyword evidence="6 18" id="KW-0808">Transferase</keyword>
<evidence type="ECO:0000256" key="6">
    <source>
        <dbReference type="ARBA" id="ARBA00022679"/>
    </source>
</evidence>
<dbReference type="SUPFAM" id="SSF52540">
    <property type="entry name" value="P-loop containing nucleoside triphosphate hydrolases"/>
    <property type="match status" value="1"/>
</dbReference>